<dbReference type="InterPro" id="IPR036766">
    <property type="entry name" value="Fe_traffick_prot_YggX_sf"/>
</dbReference>
<proteinExistence type="inferred from homology"/>
<keyword evidence="7" id="KW-1185">Reference proteome</keyword>
<evidence type="ECO:0000256" key="4">
    <source>
        <dbReference type="ARBA" id="ARBA00070403"/>
    </source>
</evidence>
<dbReference type="FunFam" id="1.10.3880.10:FF:000001">
    <property type="entry name" value="Probable Fe(2+)-trafficking protein"/>
    <property type="match status" value="1"/>
</dbReference>
<dbReference type="HAMAP" id="MF_00686">
    <property type="entry name" value="Fe_traffic_YggX"/>
    <property type="match status" value="1"/>
</dbReference>
<dbReference type="PANTHER" id="PTHR36965">
    <property type="entry name" value="FE(2+)-TRAFFICKING PROTEIN-RELATED"/>
    <property type="match status" value="1"/>
</dbReference>
<protein>
    <recommendedName>
        <fullName evidence="4 5">Probable Fe(2+)-trafficking protein</fullName>
    </recommendedName>
</protein>
<evidence type="ECO:0000313" key="7">
    <source>
        <dbReference type="Proteomes" id="UP000287766"/>
    </source>
</evidence>
<dbReference type="AlphaFoldDB" id="A0A2T4D0W8"/>
<keyword evidence="1 5" id="KW-0408">Iron</keyword>
<comment type="similarity">
    <text evidence="3 5">Belongs to the Fe(2+)-trafficking protein family.</text>
</comment>
<reference evidence="7" key="1">
    <citation type="journal article" date="2018" name="Front. Microbiol.">
        <title>Genome-Based Analysis Reveals the Taxonomy and Diversity of the Family Idiomarinaceae.</title>
        <authorList>
            <person name="Liu Y."/>
            <person name="Lai Q."/>
            <person name="Shao Z."/>
        </authorList>
    </citation>
    <scope>NUCLEOTIDE SEQUENCE [LARGE SCALE GENOMIC DNA]</scope>
    <source>
        <strain evidence="7">KYW314</strain>
    </source>
</reference>
<dbReference type="RefSeq" id="WP_169929386.1">
    <property type="nucleotide sequence ID" value="NZ_JBLXDX010000002.1"/>
</dbReference>
<dbReference type="Proteomes" id="UP000287766">
    <property type="component" value="Unassembled WGS sequence"/>
</dbReference>
<evidence type="ECO:0000256" key="5">
    <source>
        <dbReference type="HAMAP-Rule" id="MF_00686"/>
    </source>
</evidence>
<comment type="function">
    <text evidence="2">Could be a mediator in iron transactions between iron acquisition and iron-requiring processes, such as synthesis and/or repair of Fe-S clusters in biosynthetic enzymes. Necessary to maintain high levels of aconitase under oxidative stress.</text>
</comment>
<dbReference type="Pfam" id="PF04362">
    <property type="entry name" value="Iron_traffic"/>
    <property type="match status" value="1"/>
</dbReference>
<accession>A0A2T4D0W8</accession>
<dbReference type="GO" id="GO:0005829">
    <property type="term" value="C:cytosol"/>
    <property type="evidence" value="ECO:0007669"/>
    <property type="project" value="TreeGrafter"/>
</dbReference>
<dbReference type="GO" id="GO:0034599">
    <property type="term" value="P:cellular response to oxidative stress"/>
    <property type="evidence" value="ECO:0007669"/>
    <property type="project" value="TreeGrafter"/>
</dbReference>
<sequence>MSRTIFCQYLQREAEGLDFQLYPGELGEKIFNNISKEAWAEWQKKQTMLINEKRLNLMDPQSREFLETEMKAFLFEGKDIKIEGYTPPAQ</sequence>
<comment type="caution">
    <text evidence="6">The sequence shown here is derived from an EMBL/GenBank/DDBJ whole genome shotgun (WGS) entry which is preliminary data.</text>
</comment>
<dbReference type="EMBL" id="PIPR01000001">
    <property type="protein sequence ID" value="RUO40651.1"/>
    <property type="molecule type" value="Genomic_DNA"/>
</dbReference>
<organism evidence="6 7">
    <name type="scientific">Pseudidiomarina aestuarii</name>
    <dbReference type="NCBI Taxonomy" id="624146"/>
    <lineage>
        <taxon>Bacteria</taxon>
        <taxon>Pseudomonadati</taxon>
        <taxon>Pseudomonadota</taxon>
        <taxon>Gammaproteobacteria</taxon>
        <taxon>Alteromonadales</taxon>
        <taxon>Idiomarinaceae</taxon>
        <taxon>Pseudidiomarina</taxon>
    </lineage>
</organism>
<dbReference type="PIRSF" id="PIRSF029827">
    <property type="entry name" value="Fe_traffic_YggX"/>
    <property type="match status" value="1"/>
</dbReference>
<name>A0A2T4D0W8_9GAMM</name>
<dbReference type="InterPro" id="IPR007457">
    <property type="entry name" value="Fe_traffick_prot_YggX"/>
</dbReference>
<dbReference type="Gene3D" id="1.10.3880.10">
    <property type="entry name" value="Fe(II) trafficking protein YggX"/>
    <property type="match status" value="1"/>
</dbReference>
<dbReference type="SUPFAM" id="SSF111148">
    <property type="entry name" value="YggX-like"/>
    <property type="match status" value="1"/>
</dbReference>
<dbReference type="PANTHER" id="PTHR36965:SF1">
    <property type="entry name" value="FE(2+)-TRAFFICKING PROTEIN-RELATED"/>
    <property type="match status" value="1"/>
</dbReference>
<evidence type="ECO:0000313" key="6">
    <source>
        <dbReference type="EMBL" id="RUO40651.1"/>
    </source>
</evidence>
<evidence type="ECO:0000256" key="1">
    <source>
        <dbReference type="ARBA" id="ARBA00023004"/>
    </source>
</evidence>
<gene>
    <name evidence="6" type="ORF">CWE22_00085</name>
</gene>
<evidence type="ECO:0000256" key="3">
    <source>
        <dbReference type="ARBA" id="ARBA00061679"/>
    </source>
</evidence>
<dbReference type="NCBIfam" id="NF003817">
    <property type="entry name" value="PRK05408.1"/>
    <property type="match status" value="1"/>
</dbReference>
<evidence type="ECO:0000256" key="2">
    <source>
        <dbReference type="ARBA" id="ARBA00053793"/>
    </source>
</evidence>
<dbReference type="GO" id="GO:0005506">
    <property type="term" value="F:iron ion binding"/>
    <property type="evidence" value="ECO:0007669"/>
    <property type="project" value="UniProtKB-UniRule"/>
</dbReference>